<name>A0A133U743_9EURY</name>
<evidence type="ECO:0000313" key="3">
    <source>
        <dbReference type="Proteomes" id="UP000070184"/>
    </source>
</evidence>
<protein>
    <submittedName>
        <fullName evidence="2">Uncharacterized protein</fullName>
    </submittedName>
</protein>
<dbReference type="GO" id="GO:0003677">
    <property type="term" value="F:DNA binding"/>
    <property type="evidence" value="ECO:0007669"/>
    <property type="project" value="UniProtKB-KW"/>
</dbReference>
<organism evidence="2 3">
    <name type="scientific">candidate division MSBL1 archaeon SCGC-AAA259B11</name>
    <dbReference type="NCBI Taxonomy" id="1698260"/>
    <lineage>
        <taxon>Archaea</taxon>
        <taxon>Methanobacteriati</taxon>
        <taxon>Methanobacteriota</taxon>
        <taxon>candidate division MSBL1</taxon>
    </lineage>
</organism>
<evidence type="ECO:0000313" key="2">
    <source>
        <dbReference type="EMBL" id="KXA90010.1"/>
    </source>
</evidence>
<dbReference type="EMBL" id="LHXK01000015">
    <property type="protein sequence ID" value="KXA90010.1"/>
    <property type="molecule type" value="Genomic_DNA"/>
</dbReference>
<dbReference type="AlphaFoldDB" id="A0A133U743"/>
<reference evidence="2 3" key="1">
    <citation type="journal article" date="2016" name="Sci. Rep.">
        <title>Metabolic traits of an uncultured archaeal lineage -MSBL1- from brine pools of the Red Sea.</title>
        <authorList>
            <person name="Mwirichia R."/>
            <person name="Alam I."/>
            <person name="Rashid M."/>
            <person name="Vinu M."/>
            <person name="Ba-Alawi W."/>
            <person name="Anthony Kamau A."/>
            <person name="Kamanda Ngugi D."/>
            <person name="Goker M."/>
            <person name="Klenk H.P."/>
            <person name="Bajic V."/>
            <person name="Stingl U."/>
        </authorList>
    </citation>
    <scope>NUCLEOTIDE SEQUENCE [LARGE SCALE GENOMIC DNA]</scope>
    <source>
        <strain evidence="2">SCGC-AAA259B11</strain>
    </source>
</reference>
<dbReference type="Proteomes" id="UP000070184">
    <property type="component" value="Unassembled WGS sequence"/>
</dbReference>
<dbReference type="InterPro" id="IPR010095">
    <property type="entry name" value="Cas12f1-like_TNB"/>
</dbReference>
<keyword evidence="1" id="KW-0238">DNA-binding</keyword>
<comment type="caution">
    <text evidence="2">The sequence shown here is derived from an EMBL/GenBank/DDBJ whole genome shotgun (WGS) entry which is preliminary data.</text>
</comment>
<proteinExistence type="predicted"/>
<gene>
    <name evidence="2" type="ORF">AKJ61_01650</name>
</gene>
<keyword evidence="3" id="KW-1185">Reference proteome</keyword>
<dbReference type="NCBIfam" id="TIGR01766">
    <property type="entry name" value="IS200/IS605 family accessory protein TnpB-like domain"/>
    <property type="match status" value="1"/>
</dbReference>
<accession>A0A133U743</accession>
<evidence type="ECO:0000256" key="1">
    <source>
        <dbReference type="ARBA" id="ARBA00023125"/>
    </source>
</evidence>
<sequence length="199" mass="22975">MGFGKGAVGVDFNHDSIDLVVTNDQGQLKDEKTINCTALTSARKEKRGWMIGNYAEKVVNYAKYWHRGLVIERLEDAARKRSNQHKFTHKKFLETVKRRDEREGIEIREVNPAYTSVIRKHGYSSYYPITIHQVAALVVARRGQDLSEHLRGLKTPLFKALEAGEDGEGVPDRREHSWSLWGLTLRIEPERERVFRKTT</sequence>